<keyword evidence="1" id="KW-0812">Transmembrane</keyword>
<keyword evidence="1" id="KW-1133">Transmembrane helix</keyword>
<sequence>MSDDNFAKYKKINIPKSDSDYIISYAVFEYWMYLIISFKSRDSYISYDNGESFNIFKIDNKAVYIESSRKIFNLGLALIWINTLKNQTSRTTVAYNLDATHWHVTNFNNIIEVQNFDYRKIPILIANIKYSYFTSLDGCRSWFILTNNNSPKFFGEISIYADTSNNILKIWIVSHDIIYTLHHNIINNCSSNMENYHITKTGLKVYVQKKSSRTSQLCYTTLNQIKTNQTNVGHCRPDFFSCKVGYHKNPNNDFCKYDKIKMYNNFYRIIKQKKVQLDILKFTIQNFIKNIVFQINHHKKFNVTKKWMWKSNFHFLINWVISCPRNQEINIRIRLKIILHVVLKQITILKDMQDILTPFLFQM</sequence>
<feature type="transmembrane region" description="Helical" evidence="1">
    <location>
        <begin position="21"/>
        <end position="38"/>
    </location>
</feature>
<dbReference type="EMBL" id="LWCA01000058">
    <property type="protein sequence ID" value="OAF71361.1"/>
    <property type="molecule type" value="Genomic_DNA"/>
</dbReference>
<proteinExistence type="predicted"/>
<comment type="caution">
    <text evidence="2">The sequence shown here is derived from an EMBL/GenBank/DDBJ whole genome shotgun (WGS) entry which is preliminary data.</text>
</comment>
<accession>A0A177BCW4</accession>
<protein>
    <submittedName>
        <fullName evidence="2">Uncharacterized protein</fullName>
    </submittedName>
</protein>
<reference evidence="2 3" key="1">
    <citation type="submission" date="2016-04" db="EMBL/GenBank/DDBJ databases">
        <title>The genome of Intoshia linei affirms orthonectids as highly simplified spiralians.</title>
        <authorList>
            <person name="Mikhailov K.V."/>
            <person name="Slusarev G.S."/>
            <person name="Nikitin M.A."/>
            <person name="Logacheva M.D."/>
            <person name="Penin A."/>
            <person name="Aleoshin V."/>
            <person name="Panchin Y.V."/>
        </authorList>
    </citation>
    <scope>NUCLEOTIDE SEQUENCE [LARGE SCALE GENOMIC DNA]</scope>
    <source>
        <strain evidence="2">Intl2013</strain>
        <tissue evidence="2">Whole animal</tissue>
    </source>
</reference>
<evidence type="ECO:0000313" key="2">
    <source>
        <dbReference type="EMBL" id="OAF71361.1"/>
    </source>
</evidence>
<dbReference type="Proteomes" id="UP000078046">
    <property type="component" value="Unassembled WGS sequence"/>
</dbReference>
<keyword evidence="3" id="KW-1185">Reference proteome</keyword>
<evidence type="ECO:0000256" key="1">
    <source>
        <dbReference type="SAM" id="Phobius"/>
    </source>
</evidence>
<name>A0A177BCW4_9BILA</name>
<gene>
    <name evidence="2" type="ORF">A3Q56_00871</name>
</gene>
<keyword evidence="1" id="KW-0472">Membrane</keyword>
<evidence type="ECO:0000313" key="3">
    <source>
        <dbReference type="Proteomes" id="UP000078046"/>
    </source>
</evidence>
<dbReference type="AlphaFoldDB" id="A0A177BCW4"/>
<organism evidence="2 3">
    <name type="scientific">Intoshia linei</name>
    <dbReference type="NCBI Taxonomy" id="1819745"/>
    <lineage>
        <taxon>Eukaryota</taxon>
        <taxon>Metazoa</taxon>
        <taxon>Spiralia</taxon>
        <taxon>Lophotrochozoa</taxon>
        <taxon>Mesozoa</taxon>
        <taxon>Orthonectida</taxon>
        <taxon>Rhopaluridae</taxon>
        <taxon>Intoshia</taxon>
    </lineage>
</organism>